<dbReference type="PANTHER" id="PTHR34406">
    <property type="entry name" value="PROTEIN YCEI"/>
    <property type="match status" value="1"/>
</dbReference>
<dbReference type="Gene3D" id="2.40.128.110">
    <property type="entry name" value="Lipid/polyisoprenoid-binding, YceI-like"/>
    <property type="match status" value="1"/>
</dbReference>
<dbReference type="PANTHER" id="PTHR34406:SF1">
    <property type="entry name" value="PROTEIN YCEI"/>
    <property type="match status" value="1"/>
</dbReference>
<evidence type="ECO:0000313" key="4">
    <source>
        <dbReference type="Proteomes" id="UP000787635"/>
    </source>
</evidence>
<accession>A0ABX1EHJ8</accession>
<protein>
    <submittedName>
        <fullName evidence="3">YceI family protein</fullName>
    </submittedName>
</protein>
<dbReference type="InterPro" id="IPR036761">
    <property type="entry name" value="TTHA0802/YceI-like_sf"/>
</dbReference>
<dbReference type="EMBL" id="JAAVNE010000077">
    <property type="protein sequence ID" value="NKC34330.1"/>
    <property type="molecule type" value="Genomic_DNA"/>
</dbReference>
<keyword evidence="1" id="KW-0732">Signal</keyword>
<gene>
    <name evidence="3" type="ORF">HEQ75_25985</name>
</gene>
<comment type="caution">
    <text evidence="3">The sequence shown here is derived from an EMBL/GenBank/DDBJ whole genome shotgun (WGS) entry which is preliminary data.</text>
</comment>
<dbReference type="InterPro" id="IPR007372">
    <property type="entry name" value="Lipid/polyisoprenoid-bd_YceI"/>
</dbReference>
<sequence length="212" mass="23141">MLRTLLHASRRAAIAAAALALLPLAAPRAQPVEVAAPSGRYAIDPAHASVTWRLNHWGLSQYTARFTRFDATLDFDAAQPTQSRLSVAIDPLSVRTDFVGPKDFDAEIARDANFLNAGAHPRIGYVSRSIEMTGARTARMRGDLTLLGVTRPVEMEVRFNGSFAEHPIEKVAALGFSGRATLRRSAFGMGFLVPNIGDEVEILVEAEFLRRN</sequence>
<reference evidence="3 4" key="1">
    <citation type="submission" date="2020-03" db="EMBL/GenBank/DDBJ databases">
        <title>Roseomonas selenitidurans sp. nov. isolated from urban soil.</title>
        <authorList>
            <person name="Liu H."/>
        </authorList>
    </citation>
    <scope>NUCLEOTIDE SEQUENCE [LARGE SCALE GENOMIC DNA]</scope>
    <source>
        <strain evidence="3 4">BU-1</strain>
    </source>
</reference>
<dbReference type="SMART" id="SM00867">
    <property type="entry name" value="YceI"/>
    <property type="match status" value="1"/>
</dbReference>
<dbReference type="Proteomes" id="UP000787635">
    <property type="component" value="Unassembled WGS sequence"/>
</dbReference>
<evidence type="ECO:0000259" key="2">
    <source>
        <dbReference type="SMART" id="SM00867"/>
    </source>
</evidence>
<feature type="chain" id="PRO_5047504875" evidence="1">
    <location>
        <begin position="32"/>
        <end position="212"/>
    </location>
</feature>
<organism evidence="3 4">
    <name type="scientific">Falsiroseomonas selenitidurans</name>
    <dbReference type="NCBI Taxonomy" id="2716335"/>
    <lineage>
        <taxon>Bacteria</taxon>
        <taxon>Pseudomonadati</taxon>
        <taxon>Pseudomonadota</taxon>
        <taxon>Alphaproteobacteria</taxon>
        <taxon>Acetobacterales</taxon>
        <taxon>Roseomonadaceae</taxon>
        <taxon>Falsiroseomonas</taxon>
    </lineage>
</organism>
<dbReference type="RefSeq" id="WP_168035041.1">
    <property type="nucleotide sequence ID" value="NZ_JAAVNE010000077.1"/>
</dbReference>
<proteinExistence type="predicted"/>
<feature type="signal peptide" evidence="1">
    <location>
        <begin position="1"/>
        <end position="31"/>
    </location>
</feature>
<dbReference type="Pfam" id="PF04264">
    <property type="entry name" value="YceI"/>
    <property type="match status" value="1"/>
</dbReference>
<evidence type="ECO:0000256" key="1">
    <source>
        <dbReference type="SAM" id="SignalP"/>
    </source>
</evidence>
<keyword evidence="4" id="KW-1185">Reference proteome</keyword>
<evidence type="ECO:0000313" key="3">
    <source>
        <dbReference type="EMBL" id="NKC34330.1"/>
    </source>
</evidence>
<dbReference type="SUPFAM" id="SSF101874">
    <property type="entry name" value="YceI-like"/>
    <property type="match status" value="1"/>
</dbReference>
<feature type="domain" description="Lipid/polyisoprenoid-binding YceI-like" evidence="2">
    <location>
        <begin position="40"/>
        <end position="209"/>
    </location>
</feature>
<name>A0ABX1EHJ8_9PROT</name>